<dbReference type="SMART" id="SM00481">
    <property type="entry name" value="POLIIIAc"/>
    <property type="match status" value="1"/>
</dbReference>
<dbReference type="PANTHER" id="PTHR42924">
    <property type="entry name" value="EXONUCLEASE"/>
    <property type="match status" value="1"/>
</dbReference>
<evidence type="ECO:0000259" key="1">
    <source>
        <dbReference type="SMART" id="SM00481"/>
    </source>
</evidence>
<dbReference type="GO" id="GO:0035312">
    <property type="term" value="F:5'-3' DNA exonuclease activity"/>
    <property type="evidence" value="ECO:0007669"/>
    <property type="project" value="TreeGrafter"/>
</dbReference>
<dbReference type="InterPro" id="IPR052018">
    <property type="entry name" value="PHP_domain"/>
</dbReference>
<sequence>MEKFEIHMHSTFSDGEFSPEKLVDIAKGNGVSTLSLTDHDTFSGIKEFMTAANSEGIFAFPGIEITTRYRGFNLHLLAYFESADSLSDELRHEVVSMASMREKRMRDLIICVNEVIPEKFKGTIEYENVRLAAEGVLAR</sequence>
<dbReference type="Gene3D" id="1.10.150.650">
    <property type="match status" value="1"/>
</dbReference>
<dbReference type="InterPro" id="IPR004013">
    <property type="entry name" value="PHP_dom"/>
</dbReference>
<reference evidence="2" key="1">
    <citation type="submission" date="2018-05" db="EMBL/GenBank/DDBJ databases">
        <authorList>
            <person name="Lanie J.A."/>
            <person name="Ng W.-L."/>
            <person name="Kazmierczak K.M."/>
            <person name="Andrzejewski T.M."/>
            <person name="Davidsen T.M."/>
            <person name="Wayne K.J."/>
            <person name="Tettelin H."/>
            <person name="Glass J.I."/>
            <person name="Rusch D."/>
            <person name="Podicherti R."/>
            <person name="Tsui H.-C.T."/>
            <person name="Winkler M.E."/>
        </authorList>
    </citation>
    <scope>NUCLEOTIDE SEQUENCE</scope>
</reference>
<accession>A0A382P7W1</accession>
<dbReference type="InterPro" id="IPR003141">
    <property type="entry name" value="Pol/His_phosphatase_N"/>
</dbReference>
<feature type="non-terminal residue" evidence="2">
    <location>
        <position position="139"/>
    </location>
</feature>
<dbReference type="InterPro" id="IPR016195">
    <property type="entry name" value="Pol/histidinol_Pase-like"/>
</dbReference>
<organism evidence="2">
    <name type="scientific">marine metagenome</name>
    <dbReference type="NCBI Taxonomy" id="408172"/>
    <lineage>
        <taxon>unclassified sequences</taxon>
        <taxon>metagenomes</taxon>
        <taxon>ecological metagenomes</taxon>
    </lineage>
</organism>
<feature type="domain" description="Polymerase/histidinol phosphatase N-terminal" evidence="1">
    <location>
        <begin position="4"/>
        <end position="69"/>
    </location>
</feature>
<dbReference type="AlphaFoldDB" id="A0A382P7W1"/>
<dbReference type="Gene3D" id="3.20.20.140">
    <property type="entry name" value="Metal-dependent hydrolases"/>
    <property type="match status" value="1"/>
</dbReference>
<dbReference type="PANTHER" id="PTHR42924:SF3">
    <property type="entry name" value="POLYMERASE_HISTIDINOL PHOSPHATASE N-TERMINAL DOMAIN-CONTAINING PROTEIN"/>
    <property type="match status" value="1"/>
</dbReference>
<dbReference type="EMBL" id="UINC01104630">
    <property type="protein sequence ID" value="SVC67931.1"/>
    <property type="molecule type" value="Genomic_DNA"/>
</dbReference>
<gene>
    <name evidence="2" type="ORF">METZ01_LOCUS320785</name>
</gene>
<evidence type="ECO:0000313" key="2">
    <source>
        <dbReference type="EMBL" id="SVC67931.1"/>
    </source>
</evidence>
<dbReference type="SUPFAM" id="SSF89550">
    <property type="entry name" value="PHP domain-like"/>
    <property type="match status" value="1"/>
</dbReference>
<name>A0A382P7W1_9ZZZZ</name>
<protein>
    <recommendedName>
        <fullName evidence="1">Polymerase/histidinol phosphatase N-terminal domain-containing protein</fullName>
    </recommendedName>
</protein>
<proteinExistence type="predicted"/>
<dbReference type="GO" id="GO:0004534">
    <property type="term" value="F:5'-3' RNA exonuclease activity"/>
    <property type="evidence" value="ECO:0007669"/>
    <property type="project" value="TreeGrafter"/>
</dbReference>
<dbReference type="Pfam" id="PF02811">
    <property type="entry name" value="PHP"/>
    <property type="match status" value="1"/>
</dbReference>